<evidence type="ECO:0000256" key="3">
    <source>
        <dbReference type="SAM" id="SignalP"/>
    </source>
</evidence>
<accession>A0A6P7FG74</accession>
<dbReference type="RefSeq" id="XP_028132240.1">
    <property type="nucleotide sequence ID" value="XM_028276439.1"/>
</dbReference>
<feature type="coiled-coil region" evidence="1">
    <location>
        <begin position="1044"/>
        <end position="1107"/>
    </location>
</feature>
<feature type="compositionally biased region" description="Acidic residues" evidence="2">
    <location>
        <begin position="1144"/>
        <end position="1157"/>
    </location>
</feature>
<protein>
    <submittedName>
        <fullName evidence="4">Uncharacterized protein LOC114327736</fullName>
    </submittedName>
</protein>
<organism evidence="4">
    <name type="scientific">Diabrotica virgifera virgifera</name>
    <name type="common">western corn rootworm</name>
    <dbReference type="NCBI Taxonomy" id="50390"/>
    <lineage>
        <taxon>Eukaryota</taxon>
        <taxon>Metazoa</taxon>
        <taxon>Ecdysozoa</taxon>
        <taxon>Arthropoda</taxon>
        <taxon>Hexapoda</taxon>
        <taxon>Insecta</taxon>
        <taxon>Pterygota</taxon>
        <taxon>Neoptera</taxon>
        <taxon>Endopterygota</taxon>
        <taxon>Coleoptera</taxon>
        <taxon>Polyphaga</taxon>
        <taxon>Cucujiformia</taxon>
        <taxon>Chrysomeloidea</taxon>
        <taxon>Chrysomelidae</taxon>
        <taxon>Galerucinae</taxon>
        <taxon>Diabroticina</taxon>
        <taxon>Diabroticites</taxon>
        <taxon>Diabrotica</taxon>
    </lineage>
</organism>
<gene>
    <name evidence="4" type="primary">LOC114327736</name>
</gene>
<reference evidence="4" key="1">
    <citation type="submission" date="2025-08" db="UniProtKB">
        <authorList>
            <consortium name="RefSeq"/>
        </authorList>
    </citation>
    <scope>IDENTIFICATION</scope>
    <source>
        <tissue evidence="4">Whole insect</tissue>
    </source>
</reference>
<evidence type="ECO:0000313" key="4">
    <source>
        <dbReference type="RefSeq" id="XP_028132240.1"/>
    </source>
</evidence>
<evidence type="ECO:0000256" key="2">
    <source>
        <dbReference type="SAM" id="MobiDB-lite"/>
    </source>
</evidence>
<feature type="signal peptide" evidence="3">
    <location>
        <begin position="1"/>
        <end position="17"/>
    </location>
</feature>
<feature type="region of interest" description="Disordered" evidence="2">
    <location>
        <begin position="1137"/>
        <end position="1169"/>
    </location>
</feature>
<keyword evidence="1" id="KW-0175">Coiled coil</keyword>
<feature type="chain" id="PRO_5028130445" evidence="3">
    <location>
        <begin position="18"/>
        <end position="1218"/>
    </location>
</feature>
<proteinExistence type="predicted"/>
<keyword evidence="3" id="KW-0732">Signal</keyword>
<sequence length="1218" mass="141528">MKLLFAFLAILGGTALADCGCLKCSKHLTVAGEVPGAPGQAPVKVIYRCVSGYPSIGGHQGGYPACQPRVEIPDRPEVPSPICGGEFPVLIQPFCKPVCVDHHRGHGHYPQGHYYPYRHSHAGSCYMDGAMACYPQDDYYEDDEGYKIVPVRVEQPCHTSPQPCPTLPCLSTKLDRVVVPCPCPSVHPHHSHHGHHPHHQERVIPTCCGHISCPVINPHVRYVSKISFPTLQNVTDPLGQPHSRNKRELPILQNGYKFMMNMLPKFIKEPIIKTVNSMAMTHPDPRLRNMYNLPPPKLTLKEHLAQKHKENMDAIKNKVFGSATLKQVPKQFADHKRISKKYVNEDRYINKYSGEEKYLKKYNRPRIYVDNQLVDRETENFVESLQKPQISYKNDHSRYQYHYSESDEDQYILKHRPPGRKQEVNSGKKWMSEVSSYEVLDEFSNYQSKSGMSEKEKARFLLKLKKLNRGQKRAKTHDNTIDDTKMENHRTKRSIIIDSDALSLPLYQIRLKESFESNEIDDYSDYDYQENSEEDDIVGGRRNSIHDSREEIIRKAIREELEKYNNIKSESESEVDYENLMIPHKKKKWVSEYPLLNILTFPAKVLKNLKEEELNPLPIVGAVPRMMVDTKRYFKDFGKNLKKGFLHFTSDMIGDFDHYGPVDHFLDSIVERKRFKRSLDTKVVADDNVMNPCKDTNFPKESENKVRKKRYILKMVDDDEVEELLREKLGKLMEKPERTAKPTRKFKLKHNHLDNSKEQRKIVEHLYDDIKKQASDIVRKRKKGGKAKDTKKSHNDSMEELKKKIVIEPIKPKVIIDNNGLPFMEINGYKRPIFLKKGKNVAGVQNSIENSSVDPYNSSEEANLQKINSVILRARNKKDSVSPEIPLEAVKEKISQLLGDIDMLVYMDCTKFDQIYDDLIEIQSIKTSIVQSWKRIIMDKKINDFEDKISLLEKFTELQQVKNTATKTIIYTLYEERENPFAVKKLTGSLTGLQKVQCIINQVVDSFQEKFKTGSRFDVATEIKYVDYLASLRFVQAKTRNEMVKILNNERDLALQENIRLLEKLKMVLVEDDKIIEEEASILWEMKHVYRMQVQTIEEMAERLEKDMKIKKCLKILFDLQKRLKILVEKEKKISCSTSKETSSESEESEESKESDEDSSKESSEQLKSNKSFDIEEFKKKWQKKIEKHKITIESNFKKKMNKLKELTKKKDESVEDE</sequence>
<dbReference type="InParanoid" id="A0A6P7FG74"/>
<dbReference type="AlphaFoldDB" id="A0A6P7FG74"/>
<name>A0A6P7FG74_DIAVI</name>
<evidence type="ECO:0000256" key="1">
    <source>
        <dbReference type="SAM" id="Coils"/>
    </source>
</evidence>